<geneLocation type="mitochondrion" evidence="1"/>
<sequence>MKLLFSTRFTAIQLRIDETKGRMDVVQLPLQVLLLTRPLFFFLCSPRNHKEAGITQKESGSKPLS</sequence>
<dbReference type="AlphaFoldDB" id="A0A1Y0B2Q9"/>
<reference evidence="1" key="1">
    <citation type="submission" date="2017-03" db="EMBL/GenBank/DDBJ databases">
        <title>The mitochondrial genome of the carnivorous plant Utricularia reniformis (Lentibulariaceae): structure, comparative analysis and evolutionary landmarks.</title>
        <authorList>
            <person name="Silva S.R."/>
            <person name="Alvarenga D.O."/>
            <person name="Michael T.P."/>
            <person name="Miranda V.F.O."/>
            <person name="Varani A.M."/>
        </authorList>
    </citation>
    <scope>NUCLEOTIDE SEQUENCE</scope>
</reference>
<keyword evidence="1" id="KW-0496">Mitochondrion</keyword>
<evidence type="ECO:0000313" key="1">
    <source>
        <dbReference type="EMBL" id="ART31678.1"/>
    </source>
</evidence>
<name>A0A1Y0B2Q9_9LAMI</name>
<accession>A0A1Y0B2Q9</accession>
<dbReference type="EMBL" id="KY774314">
    <property type="protein sequence ID" value="ART31678.1"/>
    <property type="molecule type" value="Genomic_DNA"/>
</dbReference>
<gene>
    <name evidence="1" type="ORF">AEK19_MT1487</name>
</gene>
<organism evidence="1">
    <name type="scientific">Utricularia reniformis</name>
    <dbReference type="NCBI Taxonomy" id="192314"/>
    <lineage>
        <taxon>Eukaryota</taxon>
        <taxon>Viridiplantae</taxon>
        <taxon>Streptophyta</taxon>
        <taxon>Embryophyta</taxon>
        <taxon>Tracheophyta</taxon>
        <taxon>Spermatophyta</taxon>
        <taxon>Magnoliopsida</taxon>
        <taxon>eudicotyledons</taxon>
        <taxon>Gunneridae</taxon>
        <taxon>Pentapetalae</taxon>
        <taxon>asterids</taxon>
        <taxon>lamiids</taxon>
        <taxon>Lamiales</taxon>
        <taxon>Lentibulariaceae</taxon>
        <taxon>Utricularia</taxon>
    </lineage>
</organism>
<proteinExistence type="predicted"/>
<protein>
    <submittedName>
        <fullName evidence="1">Uncharacterized protein</fullName>
    </submittedName>
</protein>